<feature type="compositionally biased region" description="Low complexity" evidence="5">
    <location>
        <begin position="610"/>
        <end position="621"/>
    </location>
</feature>
<dbReference type="Pfam" id="PF01544">
    <property type="entry name" value="CorA"/>
    <property type="match status" value="1"/>
</dbReference>
<name>A0ABR3VFL0_HUMIN</name>
<keyword evidence="2 6" id="KW-0812">Transmembrane</keyword>
<evidence type="ECO:0000256" key="5">
    <source>
        <dbReference type="SAM" id="MobiDB-lite"/>
    </source>
</evidence>
<dbReference type="InterPro" id="IPR045863">
    <property type="entry name" value="CorA_TM1_TM2"/>
</dbReference>
<dbReference type="EMBL" id="JAZGSY010000109">
    <property type="protein sequence ID" value="KAL1840531.1"/>
    <property type="molecule type" value="Genomic_DNA"/>
</dbReference>
<comment type="caution">
    <text evidence="7">The sequence shown here is derived from an EMBL/GenBank/DDBJ whole genome shotgun (WGS) entry which is preliminary data.</text>
</comment>
<gene>
    <name evidence="7" type="ORF">VTJ49DRAFT_352</name>
</gene>
<proteinExistence type="predicted"/>
<feature type="transmembrane region" description="Helical" evidence="6">
    <location>
        <begin position="1131"/>
        <end position="1152"/>
    </location>
</feature>
<keyword evidence="4 6" id="KW-0472">Membrane</keyword>
<evidence type="ECO:0000313" key="7">
    <source>
        <dbReference type="EMBL" id="KAL1840531.1"/>
    </source>
</evidence>
<feature type="transmembrane region" description="Helical" evidence="6">
    <location>
        <begin position="1164"/>
        <end position="1186"/>
    </location>
</feature>
<keyword evidence="3 6" id="KW-1133">Transmembrane helix</keyword>
<evidence type="ECO:0000256" key="3">
    <source>
        <dbReference type="ARBA" id="ARBA00022989"/>
    </source>
</evidence>
<evidence type="ECO:0000256" key="2">
    <source>
        <dbReference type="ARBA" id="ARBA00022692"/>
    </source>
</evidence>
<dbReference type="SUPFAM" id="SSF144083">
    <property type="entry name" value="Magnesium transport protein CorA, transmembrane region"/>
    <property type="match status" value="1"/>
</dbReference>
<organism evidence="7 8">
    <name type="scientific">Humicola insolens</name>
    <name type="common">Soft-rot fungus</name>
    <dbReference type="NCBI Taxonomy" id="85995"/>
    <lineage>
        <taxon>Eukaryota</taxon>
        <taxon>Fungi</taxon>
        <taxon>Dikarya</taxon>
        <taxon>Ascomycota</taxon>
        <taxon>Pezizomycotina</taxon>
        <taxon>Sordariomycetes</taxon>
        <taxon>Sordariomycetidae</taxon>
        <taxon>Sordariales</taxon>
        <taxon>Chaetomiaceae</taxon>
        <taxon>Mycothermus</taxon>
    </lineage>
</organism>
<dbReference type="InterPro" id="IPR002523">
    <property type="entry name" value="MgTranspt_CorA/ZnTranspt_ZntB"/>
</dbReference>
<protein>
    <submittedName>
        <fullName evidence="7">Uncharacterized protein</fullName>
    </submittedName>
</protein>
<feature type="region of interest" description="Disordered" evidence="5">
    <location>
        <begin position="603"/>
        <end position="680"/>
    </location>
</feature>
<keyword evidence="8" id="KW-1185">Reference proteome</keyword>
<dbReference type="PANTHER" id="PTHR46494:SF1">
    <property type="entry name" value="CORA FAMILY METAL ION TRANSPORTER (EUROFUNG)"/>
    <property type="match status" value="1"/>
</dbReference>
<evidence type="ECO:0000256" key="1">
    <source>
        <dbReference type="ARBA" id="ARBA00004651"/>
    </source>
</evidence>
<feature type="compositionally biased region" description="Polar residues" evidence="5">
    <location>
        <begin position="659"/>
        <end position="671"/>
    </location>
</feature>
<accession>A0ABR3VFL0</accession>
<evidence type="ECO:0000256" key="6">
    <source>
        <dbReference type="SAM" id="Phobius"/>
    </source>
</evidence>
<comment type="subcellular location">
    <subcellularLocation>
        <location evidence="1">Cell membrane</location>
        <topology evidence="1">Multi-pass membrane protein</topology>
    </subcellularLocation>
</comment>
<evidence type="ECO:0000256" key="4">
    <source>
        <dbReference type="ARBA" id="ARBA00023136"/>
    </source>
</evidence>
<dbReference type="Proteomes" id="UP001583172">
    <property type="component" value="Unassembled WGS sequence"/>
</dbReference>
<reference evidence="7 8" key="1">
    <citation type="journal article" date="2024" name="Commun. Biol.">
        <title>Comparative genomic analysis of thermophilic fungi reveals convergent evolutionary adaptations and gene losses.</title>
        <authorList>
            <person name="Steindorff A.S."/>
            <person name="Aguilar-Pontes M.V."/>
            <person name="Robinson A.J."/>
            <person name="Andreopoulos B."/>
            <person name="LaButti K."/>
            <person name="Kuo A."/>
            <person name="Mondo S."/>
            <person name="Riley R."/>
            <person name="Otillar R."/>
            <person name="Haridas S."/>
            <person name="Lipzen A."/>
            <person name="Grimwood J."/>
            <person name="Schmutz J."/>
            <person name="Clum A."/>
            <person name="Reid I.D."/>
            <person name="Moisan M.C."/>
            <person name="Butler G."/>
            <person name="Nguyen T.T.M."/>
            <person name="Dewar K."/>
            <person name="Conant G."/>
            <person name="Drula E."/>
            <person name="Henrissat B."/>
            <person name="Hansel C."/>
            <person name="Singer S."/>
            <person name="Hutchinson M.I."/>
            <person name="de Vries R.P."/>
            <person name="Natvig D.O."/>
            <person name="Powell A.J."/>
            <person name="Tsang A."/>
            <person name="Grigoriev I.V."/>
        </authorList>
    </citation>
    <scope>NUCLEOTIDE SEQUENCE [LARGE SCALE GENOMIC DNA]</scope>
    <source>
        <strain evidence="7 8">CBS 620.91</strain>
    </source>
</reference>
<feature type="region of interest" description="Disordered" evidence="5">
    <location>
        <begin position="1"/>
        <end position="55"/>
    </location>
</feature>
<dbReference type="PANTHER" id="PTHR46494">
    <property type="entry name" value="CORA FAMILY METAL ION TRANSPORTER (EUROFUNG)"/>
    <property type="match status" value="1"/>
</dbReference>
<feature type="compositionally biased region" description="Basic and acidic residues" evidence="5">
    <location>
        <begin position="371"/>
        <end position="385"/>
    </location>
</feature>
<feature type="compositionally biased region" description="Basic and acidic residues" evidence="5">
    <location>
        <begin position="450"/>
        <end position="474"/>
    </location>
</feature>
<feature type="compositionally biased region" description="Basic and acidic residues" evidence="5">
    <location>
        <begin position="484"/>
        <end position="528"/>
    </location>
</feature>
<evidence type="ECO:0000313" key="8">
    <source>
        <dbReference type="Proteomes" id="UP001583172"/>
    </source>
</evidence>
<sequence length="1273" mass="143842">MDSSEDDESSSSIPRGTHEVGGAGYDSDVIYHTDSDKEDNPDDAAPQWTQPKTTLERDITTELLVAHSIEHRTSKSGRERIVMICPSVPPSSTPKHREMPLPNLRWLHIQQSFPDDNNPIYAIRLIERMLLKCPFISAKARSTAAVFCKGVISDLLRDAEENTLDAFSISSTDFVSGVRPYPTLRLRRFLFLRPAFDQLPYTKSLLTVARGYDVPVDDELNQVARKMLTGPGDHVLKLGMLWIFTFGPGILITLSCLPMNEIRGNLVCVDDKTGRGFYTVDNFLQRVVTDMASDIGPPDITEYELLYQRNDSNPTDPLVLLSPTTWLDLTASGSVESVTFYLRQKEQFRRLERRSYSRLSSRGLRTAPSFSRERQRTRTMDEAREAYTPSTRDGPGGHDPTTVVVMRERARRRSGTVGQAAGESSSLPPAKLNPSANGPLDGPDDDKLEDDGKGDDRAWDGTVDDNKVADKNANSDEASDNEASDSKESDDRTDGDKADGDKPDSYRAGGDRKGKDREGNEIREHGETEESDNSSSIIEVERFHLQERQQPVTVSDEDVMVRMLKKIDESLSSNENQTKKIYCRAFECTRDELLGRHPFLLPEEPRTEQAAPTPSASSSNPGGECIVGKQKGSDSRETETSPQPGLTTAEPPQDPRGEQQANGQSTQNNNQLEREHSVTSVSRQLFERSQSIFWQFLPNDHETLGHPVCKRYWGAVDEIIRQLCWSRTRARTSWIVRKSAEFLAEQQDDKCLSCLEGHKYSSASEALKHLHAAHVKCPVDEKRAALTKTNPPDDPCFAYLENPPGVDAYDSALNDTLSEAMDHLEDLEKLDETLRRLHRLVAKTNRTRAFVPRFVGLGQTPVAESPRPPQLPRHLVYAFEELVSYLVVAPRSLSVMNRVVAKHGSRGDWPEGAFMRFCWVDSLRTLARENLDKHLQQAECDICMFPAGLDEDDDPNAVLGIKSFDFSSLARVIGTSILSNFIVKPFMWKIAFTVVTDTNYVVDVVGMYKEYCRRLRSEADRRPRRRLILKIAALLDELDVLRATFEYALERVDILLSELDDAVSGGSPYGGQYPASALCEVEHDCLLHERARLNVKVKEINALVHFSEEMQHRVRQMIEVMDEDHGKAIRVFTVVTVLFVPMTFVSGFFGMNTIDIRDIDANQTLYWIIAIPVTLMTLFAAFAYGYKGDEIGDWIHKKYRNFRPSRAEMKRTAIMERQRVESMSLTEGEPVVPVERHPTREFMAKVKAAARDRFRRRKRREFKPGSTFYSDVY</sequence>
<feature type="region of interest" description="Disordered" evidence="5">
    <location>
        <begin position="352"/>
        <end position="551"/>
    </location>
</feature>
<dbReference type="Gene3D" id="1.20.58.340">
    <property type="entry name" value="Magnesium transport protein CorA, transmembrane region"/>
    <property type="match status" value="1"/>
</dbReference>